<dbReference type="RefSeq" id="WP_208673719.1">
    <property type="nucleotide sequence ID" value="NZ_CP070380.1"/>
</dbReference>
<evidence type="ECO:0000313" key="2">
    <source>
        <dbReference type="Proteomes" id="UP001172687"/>
    </source>
</evidence>
<dbReference type="Proteomes" id="UP001172687">
    <property type="component" value="Unassembled WGS sequence"/>
</dbReference>
<evidence type="ECO:0000313" key="1">
    <source>
        <dbReference type="EMBL" id="MDN4522200.1"/>
    </source>
</evidence>
<gene>
    <name evidence="1" type="ORF">QYF68_30915</name>
</gene>
<dbReference type="InterPro" id="IPR029066">
    <property type="entry name" value="PLP-binding_barrel"/>
</dbReference>
<accession>A0ABT8HNT2</accession>
<reference evidence="1" key="1">
    <citation type="submission" date="2023-07" db="EMBL/GenBank/DDBJ databases">
        <title>Degradation of tert-butanol by M. austroafricanum TBA100.</title>
        <authorList>
            <person name="Helbich S."/>
            <person name="Vainshtein Y."/>
        </authorList>
    </citation>
    <scope>NUCLEOTIDE SEQUENCE</scope>
    <source>
        <strain evidence="1">TBA100</strain>
    </source>
</reference>
<proteinExistence type="predicted"/>
<comment type="caution">
    <text evidence="1">The sequence shown here is derived from an EMBL/GenBank/DDBJ whole genome shotgun (WGS) entry which is preliminary data.</text>
</comment>
<dbReference type="SUPFAM" id="SSF51419">
    <property type="entry name" value="PLP-binding barrel"/>
    <property type="match status" value="1"/>
</dbReference>
<evidence type="ECO:0008006" key="3">
    <source>
        <dbReference type="Google" id="ProtNLM"/>
    </source>
</evidence>
<name>A0ABT8HNT2_MYCAO</name>
<dbReference type="Gene3D" id="3.20.20.10">
    <property type="entry name" value="Alanine racemase"/>
    <property type="match status" value="2"/>
</dbReference>
<keyword evidence="2" id="KW-1185">Reference proteome</keyword>
<dbReference type="EMBL" id="JAUHTC010000098">
    <property type="protein sequence ID" value="MDN4522200.1"/>
    <property type="molecule type" value="Genomic_DNA"/>
</dbReference>
<organism evidence="1 2">
    <name type="scientific">Mycolicibacterium austroafricanum</name>
    <name type="common">Mycobacterium austroafricanum</name>
    <dbReference type="NCBI Taxonomy" id="39687"/>
    <lineage>
        <taxon>Bacteria</taxon>
        <taxon>Bacillati</taxon>
        <taxon>Actinomycetota</taxon>
        <taxon>Actinomycetes</taxon>
        <taxon>Mycobacteriales</taxon>
        <taxon>Mycobacteriaceae</taxon>
        <taxon>Mycolicibacterium</taxon>
    </lineage>
</organism>
<sequence>MTLVDVPPARHLLPASMNSVRRILSIAGCGLPAAALGDPAVAACVRAQGVAVAVCGGEELDLARAAGIRPIHVVLRCDRVSDTIRRAAALGVVRFVASTDRHIDVLTECPQPTKHVYLDDRGPAVLGEHRLDVVGIHCDINDSAGAAEWGAATERVLCRVALLRSCGSNPTRISLAGGAASRWLGGRTGELRAIASAVDDALDEGCARWRMPRPAVMLAPLRP</sequence>
<protein>
    <recommendedName>
        <fullName evidence="3">Orn/DAP/Arg decarboxylase 2 N-terminal domain-containing protein</fullName>
    </recommendedName>
</protein>